<dbReference type="EMBL" id="LLXH01008604">
    <property type="protein sequence ID" value="PKC50982.1"/>
    <property type="molecule type" value="Genomic_DNA"/>
</dbReference>
<comment type="caution">
    <text evidence="1">The sequence shown here is derived from an EMBL/GenBank/DDBJ whole genome shotgun (WGS) entry which is preliminary data.</text>
</comment>
<proteinExistence type="predicted"/>
<name>A0A2N0QIX2_9GLOM</name>
<organism evidence="1 2">
    <name type="scientific">Rhizophagus irregularis</name>
    <dbReference type="NCBI Taxonomy" id="588596"/>
    <lineage>
        <taxon>Eukaryota</taxon>
        <taxon>Fungi</taxon>
        <taxon>Fungi incertae sedis</taxon>
        <taxon>Mucoromycota</taxon>
        <taxon>Glomeromycotina</taxon>
        <taxon>Glomeromycetes</taxon>
        <taxon>Glomerales</taxon>
        <taxon>Glomeraceae</taxon>
        <taxon>Rhizophagus</taxon>
    </lineage>
</organism>
<dbReference type="VEuPathDB" id="FungiDB:RhiirA1_484841"/>
<reference evidence="1 2" key="2">
    <citation type="submission" date="2017-10" db="EMBL/GenBank/DDBJ databases">
        <title>Genome analyses suggest a sexual origin of heterokaryosis in a supposedly ancient asexual fungus.</title>
        <authorList>
            <person name="Corradi N."/>
            <person name="Sedzielewska K."/>
            <person name="Noel J."/>
            <person name="Charron P."/>
            <person name="Farinelli L."/>
            <person name="Marton T."/>
            <person name="Kruger M."/>
            <person name="Pelin A."/>
            <person name="Brachmann A."/>
            <person name="Corradi N."/>
        </authorList>
    </citation>
    <scope>NUCLEOTIDE SEQUENCE [LARGE SCALE GENOMIC DNA]</scope>
    <source>
        <strain evidence="1 2">A1</strain>
    </source>
</reference>
<sequence>MHFNEATQDYKLMVFFVPGFFEDHEGTNEMDYGINDRILSQYLQLLVITYL</sequence>
<dbReference type="Proteomes" id="UP000232688">
    <property type="component" value="Unassembled WGS sequence"/>
</dbReference>
<gene>
    <name evidence="1" type="ORF">RhiirA1_484841</name>
</gene>
<reference evidence="1 2" key="1">
    <citation type="submission" date="2017-10" db="EMBL/GenBank/DDBJ databases">
        <title>Extensive intraspecific genome diversity in a model arbuscular mycorrhizal fungus.</title>
        <authorList>
            <person name="Chen E.C.H."/>
            <person name="Morin E."/>
            <person name="Baudet D."/>
            <person name="Noel J."/>
            <person name="Ndikumana S."/>
            <person name="Charron P."/>
            <person name="St-Onge C."/>
            <person name="Giorgi J."/>
            <person name="Grigoriev I.V."/>
            <person name="Roux C."/>
            <person name="Martin F.M."/>
            <person name="Corradi N."/>
        </authorList>
    </citation>
    <scope>NUCLEOTIDE SEQUENCE [LARGE SCALE GENOMIC DNA]</scope>
    <source>
        <strain evidence="1 2">A1</strain>
    </source>
</reference>
<dbReference type="AlphaFoldDB" id="A0A2N0QIX2"/>
<evidence type="ECO:0000313" key="1">
    <source>
        <dbReference type="EMBL" id="PKC50982.1"/>
    </source>
</evidence>
<accession>A0A2N0QIX2</accession>
<evidence type="ECO:0000313" key="2">
    <source>
        <dbReference type="Proteomes" id="UP000232688"/>
    </source>
</evidence>
<protein>
    <submittedName>
        <fullName evidence="1">Uncharacterized protein</fullName>
    </submittedName>
</protein>